<gene>
    <name evidence="1" type="ORF">RchiOBHm_Chr4g0430451</name>
</gene>
<comment type="caution">
    <text evidence="1">The sequence shown here is derived from an EMBL/GenBank/DDBJ whole genome shotgun (WGS) entry which is preliminary data.</text>
</comment>
<protein>
    <submittedName>
        <fullName evidence="1">Uncharacterized protein</fullName>
    </submittedName>
</protein>
<dbReference type="Proteomes" id="UP000238479">
    <property type="component" value="Chromosome 4"/>
</dbReference>
<evidence type="ECO:0000313" key="1">
    <source>
        <dbReference type="EMBL" id="PRQ39917.1"/>
    </source>
</evidence>
<dbReference type="AlphaFoldDB" id="A0A2P6R0G3"/>
<proteinExistence type="predicted"/>
<accession>A0A2P6R0G3</accession>
<sequence length="95" mass="11473">MVPHRRAVDDWMLSAMEAIREREQWWWDVWSRLLTGDERAVVTKSAGGDVFRIWNRKLQQKTEICQALLQSSSWVYFNFFSSWRTGIYIFCLAFY</sequence>
<reference evidence="1 2" key="1">
    <citation type="journal article" date="2018" name="Nat. Genet.">
        <title>The Rosa genome provides new insights in the design of modern roses.</title>
        <authorList>
            <person name="Bendahmane M."/>
        </authorList>
    </citation>
    <scope>NUCLEOTIDE SEQUENCE [LARGE SCALE GENOMIC DNA]</scope>
    <source>
        <strain evidence="2">cv. Old Blush</strain>
    </source>
</reference>
<keyword evidence="2" id="KW-1185">Reference proteome</keyword>
<name>A0A2P6R0G3_ROSCH</name>
<dbReference type="Gramene" id="PRQ39917">
    <property type="protein sequence ID" value="PRQ39917"/>
    <property type="gene ID" value="RchiOBHm_Chr4g0430451"/>
</dbReference>
<organism evidence="1 2">
    <name type="scientific">Rosa chinensis</name>
    <name type="common">China rose</name>
    <dbReference type="NCBI Taxonomy" id="74649"/>
    <lineage>
        <taxon>Eukaryota</taxon>
        <taxon>Viridiplantae</taxon>
        <taxon>Streptophyta</taxon>
        <taxon>Embryophyta</taxon>
        <taxon>Tracheophyta</taxon>
        <taxon>Spermatophyta</taxon>
        <taxon>Magnoliopsida</taxon>
        <taxon>eudicotyledons</taxon>
        <taxon>Gunneridae</taxon>
        <taxon>Pentapetalae</taxon>
        <taxon>rosids</taxon>
        <taxon>fabids</taxon>
        <taxon>Rosales</taxon>
        <taxon>Rosaceae</taxon>
        <taxon>Rosoideae</taxon>
        <taxon>Rosoideae incertae sedis</taxon>
        <taxon>Rosa</taxon>
    </lineage>
</organism>
<dbReference type="EMBL" id="PDCK01000042">
    <property type="protein sequence ID" value="PRQ39917.1"/>
    <property type="molecule type" value="Genomic_DNA"/>
</dbReference>
<evidence type="ECO:0000313" key="2">
    <source>
        <dbReference type="Proteomes" id="UP000238479"/>
    </source>
</evidence>